<dbReference type="Proteomes" id="UP000249354">
    <property type="component" value="Unassembled WGS sequence"/>
</dbReference>
<evidence type="ECO:0000313" key="2">
    <source>
        <dbReference type="Proteomes" id="UP000249354"/>
    </source>
</evidence>
<comment type="caution">
    <text evidence="1">The sequence shown here is derived from an EMBL/GenBank/DDBJ whole genome shotgun (WGS) entry which is preliminary data.</text>
</comment>
<organism evidence="1 2">
    <name type="scientific">Leptolyngbya foveolarum</name>
    <dbReference type="NCBI Taxonomy" id="47253"/>
    <lineage>
        <taxon>Bacteria</taxon>
        <taxon>Bacillati</taxon>
        <taxon>Cyanobacteriota</taxon>
        <taxon>Cyanophyceae</taxon>
        <taxon>Leptolyngbyales</taxon>
        <taxon>Leptolyngbyaceae</taxon>
        <taxon>Leptolyngbya group</taxon>
        <taxon>Leptolyngbya</taxon>
    </lineage>
</organism>
<gene>
    <name evidence="1" type="ORF">DCF25_08610</name>
</gene>
<reference evidence="1 2" key="2">
    <citation type="submission" date="2018-06" db="EMBL/GenBank/DDBJ databases">
        <title>Metagenomic assembly of (sub)arctic Cyanobacteria and their associated microbiome from non-axenic cultures.</title>
        <authorList>
            <person name="Baurain D."/>
        </authorList>
    </citation>
    <scope>NUCLEOTIDE SEQUENCE [LARGE SCALE GENOMIC DNA]</scope>
    <source>
        <strain evidence="1">ULC129bin1</strain>
    </source>
</reference>
<sequence>MAIAAPEFNAYVFLTNGSDVLITGKADAGSEIDIYRVEFWGESQLREALTNRVPAIIDGDLA</sequence>
<protein>
    <submittedName>
        <fullName evidence="1">Uncharacterized protein</fullName>
    </submittedName>
</protein>
<dbReference type="EMBL" id="QBMC01000045">
    <property type="protein sequence ID" value="PZO19365.1"/>
    <property type="molecule type" value="Genomic_DNA"/>
</dbReference>
<proteinExistence type="predicted"/>
<name>A0A2W4WAC7_9CYAN</name>
<dbReference type="AlphaFoldDB" id="A0A2W4WAC7"/>
<accession>A0A2W4WAC7</accession>
<evidence type="ECO:0000313" key="1">
    <source>
        <dbReference type="EMBL" id="PZO19365.1"/>
    </source>
</evidence>
<reference evidence="2" key="1">
    <citation type="submission" date="2018-04" db="EMBL/GenBank/DDBJ databases">
        <authorList>
            <person name="Cornet L."/>
        </authorList>
    </citation>
    <scope>NUCLEOTIDE SEQUENCE [LARGE SCALE GENOMIC DNA]</scope>
</reference>